<name>A0A317ZU30_9MICO</name>
<protein>
    <submittedName>
        <fullName evidence="2">Uncharacterized protein</fullName>
    </submittedName>
</protein>
<evidence type="ECO:0000313" key="3">
    <source>
        <dbReference type="Proteomes" id="UP000246722"/>
    </source>
</evidence>
<keyword evidence="1" id="KW-0472">Membrane</keyword>
<sequence length="200" mass="21380">MISDSVFPAAASLGLDVASLPIAVGAFLGAALSVLVAELIKFVLAGRVKRDAMRLDNLRDATVEVTSQARRMLHLVGNKGAPVDLAKLENAHEAVRIGVDQLQLVGNSRVQMAAMLVRHHAYSVREQGEGKPDKHEYYGLERYDRLEQAVENLLAETRRSLAVGGAVAAKPDYREMTAGIAARRSAGKRAGAEDPAAVDA</sequence>
<evidence type="ECO:0000313" key="2">
    <source>
        <dbReference type="EMBL" id="PXA68265.1"/>
    </source>
</evidence>
<accession>A0A317ZU30</accession>
<keyword evidence="1" id="KW-1133">Transmembrane helix</keyword>
<evidence type="ECO:0000256" key="1">
    <source>
        <dbReference type="SAM" id="Phobius"/>
    </source>
</evidence>
<dbReference type="EMBL" id="QHLY01000012">
    <property type="protein sequence ID" value="PXA68265.1"/>
    <property type="molecule type" value="Genomic_DNA"/>
</dbReference>
<feature type="transmembrane region" description="Helical" evidence="1">
    <location>
        <begin position="20"/>
        <end position="44"/>
    </location>
</feature>
<keyword evidence="3" id="KW-1185">Reference proteome</keyword>
<dbReference type="RefSeq" id="WP_110127934.1">
    <property type="nucleotide sequence ID" value="NZ_QHLY01000012.1"/>
</dbReference>
<reference evidence="2 3" key="1">
    <citation type="submission" date="2018-05" db="EMBL/GenBank/DDBJ databases">
        <title>Genetic diversity of glacier-inhabiting Cryobacterium bacteria in China and description of Cryobacterium mengkeensis sp. nov. and Arthrobacter glacialis sp. nov.</title>
        <authorList>
            <person name="Liu Q."/>
            <person name="Xin Y.-H."/>
        </authorList>
    </citation>
    <scope>NUCLEOTIDE SEQUENCE [LARGE SCALE GENOMIC DNA]</scope>
    <source>
        <strain evidence="2 3">SK-1</strain>
    </source>
</reference>
<dbReference type="AlphaFoldDB" id="A0A317ZU30"/>
<dbReference type="OrthoDB" id="3365591at2"/>
<dbReference type="Proteomes" id="UP000246722">
    <property type="component" value="Unassembled WGS sequence"/>
</dbReference>
<keyword evidence="1" id="KW-0812">Transmembrane</keyword>
<comment type="caution">
    <text evidence="2">The sequence shown here is derived from an EMBL/GenBank/DDBJ whole genome shotgun (WGS) entry which is preliminary data.</text>
</comment>
<organism evidence="2 3">
    <name type="scientific">Cryobacterium arcticum</name>
    <dbReference type="NCBI Taxonomy" id="670052"/>
    <lineage>
        <taxon>Bacteria</taxon>
        <taxon>Bacillati</taxon>
        <taxon>Actinomycetota</taxon>
        <taxon>Actinomycetes</taxon>
        <taxon>Micrococcales</taxon>
        <taxon>Microbacteriaceae</taxon>
        <taxon>Cryobacterium</taxon>
    </lineage>
</organism>
<gene>
    <name evidence="2" type="ORF">CTB96_16725</name>
</gene>
<proteinExistence type="predicted"/>